<protein>
    <recommendedName>
        <fullName evidence="1">Protein GrpE</fullName>
    </recommendedName>
    <alternativeName>
        <fullName evidence="1">HSP-70 cofactor</fullName>
    </alternativeName>
</protein>
<name>A0ABS6W509_9FLAO</name>
<keyword evidence="1" id="KW-0346">Stress response</keyword>
<keyword evidence="1" id="KW-0143">Chaperone</keyword>
<keyword evidence="1" id="KW-0963">Cytoplasm</keyword>
<gene>
    <name evidence="1" type="primary">grpE</name>
    <name evidence="3" type="ORF">KW502_12310</name>
</gene>
<accession>A0ABS6W509</accession>
<dbReference type="HAMAP" id="MF_01151">
    <property type="entry name" value="GrpE"/>
    <property type="match status" value="1"/>
</dbReference>
<dbReference type="RefSeq" id="WP_219040858.1">
    <property type="nucleotide sequence ID" value="NZ_JAHWDF010000014.1"/>
</dbReference>
<dbReference type="Pfam" id="PF01025">
    <property type="entry name" value="GrpE"/>
    <property type="match status" value="1"/>
</dbReference>
<evidence type="ECO:0000313" key="3">
    <source>
        <dbReference type="EMBL" id="MBW2962576.1"/>
    </source>
</evidence>
<dbReference type="EMBL" id="JAHWDF010000014">
    <property type="protein sequence ID" value="MBW2962576.1"/>
    <property type="molecule type" value="Genomic_DNA"/>
</dbReference>
<dbReference type="InterPro" id="IPR000740">
    <property type="entry name" value="GrpE"/>
</dbReference>
<keyword evidence="4" id="KW-1185">Reference proteome</keyword>
<comment type="function">
    <text evidence="1">Participates actively in the response to hyperosmotic and heat shock by preventing the aggregation of stress-denatured proteins, in association with DnaK and GrpE. It is the nucleotide exchange factor for DnaK and may function as a thermosensor. Unfolded proteins bind initially to DnaJ; upon interaction with the DnaJ-bound protein, DnaK hydrolyzes its bound ATP, resulting in the formation of a stable complex. GrpE releases ADP from DnaK; ATP binding to DnaK triggers the release of the substrate protein, thus completing the reaction cycle. Several rounds of ATP-dependent interactions between DnaJ, DnaK and GrpE are required for fully efficient folding.</text>
</comment>
<dbReference type="PANTHER" id="PTHR21237">
    <property type="entry name" value="GRPE PROTEIN"/>
    <property type="match status" value="1"/>
</dbReference>
<feature type="coiled-coil region" evidence="2">
    <location>
        <begin position="1"/>
        <end position="54"/>
    </location>
</feature>
<comment type="subcellular location">
    <subcellularLocation>
        <location evidence="1">Cytoplasm</location>
    </subcellularLocation>
</comment>
<comment type="subunit">
    <text evidence="1">Homodimer.</text>
</comment>
<sequence length="187" mass="21674">MSKDKDQHKEEEVLKENLEETIEQAIDEVEADQEKEEISETDQLKQEVEKEKDKFLRLFAEFENYKRRTSKERVELFKTAGQDVMVSMLPVLDDFDRALKEIEKSEDENLFKGVELINNKLRETLKNKGLEPMSVKAGDKFDADLHEAITQIPAPDKKMKGKIVDVVEKGYTLGEKIIRFPKVVTGK</sequence>
<dbReference type="PANTHER" id="PTHR21237:SF23">
    <property type="entry name" value="GRPE PROTEIN HOMOLOG, MITOCHONDRIAL"/>
    <property type="match status" value="1"/>
</dbReference>
<dbReference type="CDD" id="cd00446">
    <property type="entry name" value="GrpE"/>
    <property type="match status" value="1"/>
</dbReference>
<comment type="similarity">
    <text evidence="1">Belongs to the GrpE family.</text>
</comment>
<evidence type="ECO:0000256" key="2">
    <source>
        <dbReference type="SAM" id="Coils"/>
    </source>
</evidence>
<organism evidence="3 4">
    <name type="scientific">Mesonia aestuariivivens</name>
    <dbReference type="NCBI Taxonomy" id="2796128"/>
    <lineage>
        <taxon>Bacteria</taxon>
        <taxon>Pseudomonadati</taxon>
        <taxon>Bacteroidota</taxon>
        <taxon>Flavobacteriia</taxon>
        <taxon>Flavobacteriales</taxon>
        <taxon>Flavobacteriaceae</taxon>
        <taxon>Mesonia</taxon>
    </lineage>
</organism>
<keyword evidence="2" id="KW-0175">Coiled coil</keyword>
<proteinExistence type="inferred from homology"/>
<comment type="caution">
    <text evidence="3">The sequence shown here is derived from an EMBL/GenBank/DDBJ whole genome shotgun (WGS) entry which is preliminary data.</text>
</comment>
<reference evidence="3 4" key="1">
    <citation type="submission" date="2021-07" db="EMBL/GenBank/DDBJ databases">
        <title>Mesonia aestuariivivens sp. nov., isolated from a tidal flat.</title>
        <authorList>
            <person name="Kim Y.-O."/>
            <person name="Yoon J.-H."/>
        </authorList>
    </citation>
    <scope>NUCLEOTIDE SEQUENCE [LARGE SCALE GENOMIC DNA]</scope>
    <source>
        <strain evidence="3 4">JHPTF-M18</strain>
    </source>
</reference>
<evidence type="ECO:0000313" key="4">
    <source>
        <dbReference type="Proteomes" id="UP000719267"/>
    </source>
</evidence>
<evidence type="ECO:0000256" key="1">
    <source>
        <dbReference type="HAMAP-Rule" id="MF_01151"/>
    </source>
</evidence>
<dbReference type="Proteomes" id="UP000719267">
    <property type="component" value="Unassembled WGS sequence"/>
</dbReference>